<name>A0A067FLY9_CITSI</name>
<reference evidence="1 2" key="1">
    <citation type="submission" date="2014-04" db="EMBL/GenBank/DDBJ databases">
        <authorList>
            <consortium name="International Citrus Genome Consortium"/>
            <person name="Gmitter F."/>
            <person name="Chen C."/>
            <person name="Farmerie W."/>
            <person name="Harkins T."/>
            <person name="Desany B."/>
            <person name="Mohiuddin M."/>
            <person name="Kodira C."/>
            <person name="Borodovsky M."/>
            <person name="Lomsadze A."/>
            <person name="Burns P."/>
            <person name="Jenkins J."/>
            <person name="Prochnik S."/>
            <person name="Shu S."/>
            <person name="Chapman J."/>
            <person name="Pitluck S."/>
            <person name="Schmutz J."/>
            <person name="Rokhsar D."/>
        </authorList>
    </citation>
    <scope>NUCLEOTIDE SEQUENCE</scope>
</reference>
<evidence type="ECO:0000313" key="1">
    <source>
        <dbReference type="EMBL" id="KDO64467.1"/>
    </source>
</evidence>
<dbReference type="EMBL" id="KK784907">
    <property type="protein sequence ID" value="KDO64467.1"/>
    <property type="molecule type" value="Genomic_DNA"/>
</dbReference>
<proteinExistence type="predicted"/>
<evidence type="ECO:0000313" key="2">
    <source>
        <dbReference type="Proteomes" id="UP000027120"/>
    </source>
</evidence>
<dbReference type="EMBL" id="KK784907">
    <property type="protein sequence ID" value="KDO64468.1"/>
    <property type="molecule type" value="Genomic_DNA"/>
</dbReference>
<sequence length="17" mass="1905">KKIDDSPRKIVCSCSIL</sequence>
<protein>
    <submittedName>
        <fullName evidence="1">Uncharacterized protein</fullName>
    </submittedName>
</protein>
<dbReference type="Proteomes" id="UP000027120">
    <property type="component" value="Unassembled WGS sequence"/>
</dbReference>
<dbReference type="AlphaFoldDB" id="A0A067FLY9"/>
<feature type="non-terminal residue" evidence="1">
    <location>
        <position position="1"/>
    </location>
</feature>
<accession>A0A067FLY9</accession>
<organism evidence="1 2">
    <name type="scientific">Citrus sinensis</name>
    <name type="common">Sweet orange</name>
    <name type="synonym">Citrus aurantium var. sinensis</name>
    <dbReference type="NCBI Taxonomy" id="2711"/>
    <lineage>
        <taxon>Eukaryota</taxon>
        <taxon>Viridiplantae</taxon>
        <taxon>Streptophyta</taxon>
        <taxon>Embryophyta</taxon>
        <taxon>Tracheophyta</taxon>
        <taxon>Spermatophyta</taxon>
        <taxon>Magnoliopsida</taxon>
        <taxon>eudicotyledons</taxon>
        <taxon>Gunneridae</taxon>
        <taxon>Pentapetalae</taxon>
        <taxon>rosids</taxon>
        <taxon>malvids</taxon>
        <taxon>Sapindales</taxon>
        <taxon>Rutaceae</taxon>
        <taxon>Aurantioideae</taxon>
        <taxon>Citrus</taxon>
    </lineage>
</organism>
<keyword evidence="2" id="KW-1185">Reference proteome</keyword>
<dbReference type="EMBL" id="KK784907">
    <property type="protein sequence ID" value="KDO64469.1"/>
    <property type="molecule type" value="Genomic_DNA"/>
</dbReference>
<gene>
    <name evidence="1" type="ORF">CISIN_1g0327842mg</name>
</gene>